<dbReference type="GO" id="GO:0005886">
    <property type="term" value="C:plasma membrane"/>
    <property type="evidence" value="ECO:0007669"/>
    <property type="project" value="UniProtKB-SubCell"/>
</dbReference>
<dbReference type="CDD" id="cd06261">
    <property type="entry name" value="TM_PBP2"/>
    <property type="match status" value="1"/>
</dbReference>
<name>A0A1M5Z7Y3_9FIRM</name>
<evidence type="ECO:0000256" key="2">
    <source>
        <dbReference type="ARBA" id="ARBA00022448"/>
    </source>
</evidence>
<feature type="transmembrane region" description="Helical" evidence="7">
    <location>
        <begin position="203"/>
        <end position="224"/>
    </location>
</feature>
<evidence type="ECO:0000256" key="5">
    <source>
        <dbReference type="ARBA" id="ARBA00022989"/>
    </source>
</evidence>
<protein>
    <submittedName>
        <fullName evidence="9">Phosphonate transport system permease protein</fullName>
    </submittedName>
</protein>
<keyword evidence="10" id="KW-1185">Reference proteome</keyword>
<evidence type="ECO:0000256" key="1">
    <source>
        <dbReference type="ARBA" id="ARBA00004651"/>
    </source>
</evidence>
<comment type="similarity">
    <text evidence="7">Belongs to the binding-protein-dependent transport system permease family.</text>
</comment>
<dbReference type="RefSeq" id="WP_073081556.1">
    <property type="nucleotide sequence ID" value="NZ_FQXV01000014.1"/>
</dbReference>
<evidence type="ECO:0000256" key="3">
    <source>
        <dbReference type="ARBA" id="ARBA00022475"/>
    </source>
</evidence>
<dbReference type="OrthoDB" id="8557224at2"/>
<evidence type="ECO:0000256" key="7">
    <source>
        <dbReference type="RuleBase" id="RU363032"/>
    </source>
</evidence>
<evidence type="ECO:0000313" key="10">
    <source>
        <dbReference type="Proteomes" id="UP000183995"/>
    </source>
</evidence>
<dbReference type="Pfam" id="PF00528">
    <property type="entry name" value="BPD_transp_1"/>
    <property type="match status" value="1"/>
</dbReference>
<keyword evidence="2 7" id="KW-0813">Transport</keyword>
<dbReference type="PROSITE" id="PS50928">
    <property type="entry name" value="ABC_TM1"/>
    <property type="match status" value="1"/>
</dbReference>
<dbReference type="EMBL" id="FQXV01000014">
    <property type="protein sequence ID" value="SHI20198.1"/>
    <property type="molecule type" value="Genomic_DNA"/>
</dbReference>
<dbReference type="PANTHER" id="PTHR30043">
    <property type="entry name" value="PHOSPHONATES TRANSPORT SYSTEM PERMEASE PROTEIN"/>
    <property type="match status" value="1"/>
</dbReference>
<dbReference type="InterPro" id="IPR000515">
    <property type="entry name" value="MetI-like"/>
</dbReference>
<accession>A0A1M5Z7Y3</accession>
<comment type="subcellular location">
    <subcellularLocation>
        <location evidence="1 7">Cell membrane</location>
        <topology evidence="1 7">Multi-pass membrane protein</topology>
    </subcellularLocation>
</comment>
<sequence length="289" mass="31136">MYDSAAVQSGALEPGLHRHMRKTPSGKIKISARNKSSLVVKYTMLALIALTVVGFLTFNYKNIDFADAVSSTLHNIKVVFLEPKLSHSTITKALYDLLVTFCLGILATFFGALIAIFASLLCAKNIARPAIAAVAKSVVAFVRAVPTILWVLIFAVSAGLGSVAAVAGLTFHSAGYLTKAYAESIEEMDYGTIEALKACGASYWQIVFQAIWPSSISYMLAWTFMRFEINFVNAIAVGAAAGSGGIGYSLWMAGAFYFDLHEMGFITYIVVASVILLEILATKIKSKVK</sequence>
<gene>
    <name evidence="9" type="ORF">SAMN02745823_03354</name>
</gene>
<feature type="transmembrane region" description="Helical" evidence="7">
    <location>
        <begin position="97"/>
        <end position="123"/>
    </location>
</feature>
<dbReference type="GO" id="GO:0055085">
    <property type="term" value="P:transmembrane transport"/>
    <property type="evidence" value="ECO:0007669"/>
    <property type="project" value="InterPro"/>
</dbReference>
<dbReference type="InterPro" id="IPR035906">
    <property type="entry name" value="MetI-like_sf"/>
</dbReference>
<dbReference type="Gene3D" id="1.10.3720.10">
    <property type="entry name" value="MetI-like"/>
    <property type="match status" value="1"/>
</dbReference>
<dbReference type="STRING" id="1123282.SAMN02745823_03354"/>
<dbReference type="AlphaFoldDB" id="A0A1M5Z7Y3"/>
<proteinExistence type="inferred from homology"/>
<feature type="domain" description="ABC transmembrane type-1" evidence="8">
    <location>
        <begin position="97"/>
        <end position="281"/>
    </location>
</feature>
<dbReference type="Proteomes" id="UP000183995">
    <property type="component" value="Unassembled WGS sequence"/>
</dbReference>
<evidence type="ECO:0000256" key="4">
    <source>
        <dbReference type="ARBA" id="ARBA00022692"/>
    </source>
</evidence>
<reference evidence="9 10" key="1">
    <citation type="submission" date="2016-11" db="EMBL/GenBank/DDBJ databases">
        <authorList>
            <person name="Jaros S."/>
            <person name="Januszkiewicz K."/>
            <person name="Wedrychowicz H."/>
        </authorList>
    </citation>
    <scope>NUCLEOTIDE SEQUENCE [LARGE SCALE GENOMIC DNA]</scope>
    <source>
        <strain evidence="9 10">DSM 10068</strain>
    </source>
</reference>
<feature type="transmembrane region" description="Helical" evidence="7">
    <location>
        <begin position="144"/>
        <end position="171"/>
    </location>
</feature>
<keyword evidence="3" id="KW-1003">Cell membrane</keyword>
<keyword evidence="4 7" id="KW-0812">Transmembrane</keyword>
<feature type="transmembrane region" description="Helical" evidence="7">
    <location>
        <begin position="38"/>
        <end position="58"/>
    </location>
</feature>
<keyword evidence="5 7" id="KW-1133">Transmembrane helix</keyword>
<dbReference type="SUPFAM" id="SSF161098">
    <property type="entry name" value="MetI-like"/>
    <property type="match status" value="1"/>
</dbReference>
<keyword evidence="6 7" id="KW-0472">Membrane</keyword>
<feature type="transmembrane region" description="Helical" evidence="7">
    <location>
        <begin position="263"/>
        <end position="281"/>
    </location>
</feature>
<organism evidence="9 10">
    <name type="scientific">Sporobacter termitidis DSM 10068</name>
    <dbReference type="NCBI Taxonomy" id="1123282"/>
    <lineage>
        <taxon>Bacteria</taxon>
        <taxon>Bacillati</taxon>
        <taxon>Bacillota</taxon>
        <taxon>Clostridia</taxon>
        <taxon>Eubacteriales</taxon>
        <taxon>Oscillospiraceae</taxon>
        <taxon>Sporobacter</taxon>
    </lineage>
</organism>
<dbReference type="PANTHER" id="PTHR30043:SF1">
    <property type="entry name" value="ABC TRANSPORT SYSTEM PERMEASE PROTEIN P69"/>
    <property type="match status" value="1"/>
</dbReference>
<evidence type="ECO:0000259" key="8">
    <source>
        <dbReference type="PROSITE" id="PS50928"/>
    </source>
</evidence>
<feature type="transmembrane region" description="Helical" evidence="7">
    <location>
        <begin position="231"/>
        <end position="251"/>
    </location>
</feature>
<evidence type="ECO:0000256" key="6">
    <source>
        <dbReference type="ARBA" id="ARBA00023136"/>
    </source>
</evidence>
<evidence type="ECO:0000313" key="9">
    <source>
        <dbReference type="EMBL" id="SHI20198.1"/>
    </source>
</evidence>